<evidence type="ECO:0000313" key="2">
    <source>
        <dbReference type="EMBL" id="QHS90944.1"/>
    </source>
</evidence>
<feature type="domain" description="DUF5672" evidence="1">
    <location>
        <begin position="71"/>
        <end position="190"/>
    </location>
</feature>
<dbReference type="EMBL" id="MN739154">
    <property type="protein sequence ID" value="QHS90944.1"/>
    <property type="molecule type" value="Genomic_DNA"/>
</dbReference>
<protein>
    <recommendedName>
        <fullName evidence="1">DUF5672 domain-containing protein</fullName>
    </recommendedName>
</protein>
<proteinExistence type="predicted"/>
<dbReference type="Pfam" id="PF18922">
    <property type="entry name" value="DUF5672"/>
    <property type="match status" value="1"/>
</dbReference>
<organism evidence="2">
    <name type="scientific">viral metagenome</name>
    <dbReference type="NCBI Taxonomy" id="1070528"/>
    <lineage>
        <taxon>unclassified sequences</taxon>
        <taxon>metagenomes</taxon>
        <taxon>organismal metagenomes</taxon>
    </lineage>
</organism>
<sequence>MSAFTAVIVEPRRHSALAFVLKNMELSLPDGWKILIFHGNTNGEFVQEIIDDMEFPSRFLKPISLDVDNLTIAQYNSMMMSSAFYKCIPTETMLIFQTDTMILEPTYLNAFLSYDYVGAPWKSGGVGNGGLSVRKKTKMLTITQTVMPFQSNEDVYFAFQTIVPLFKPSFQEAQKFAVETVFYEQPFGIHAPWKYLNEHEMGVLLEKYPAIQQLMDLQ</sequence>
<dbReference type="AlphaFoldDB" id="A0A6C0BGS9"/>
<name>A0A6C0BGS9_9ZZZZ</name>
<reference evidence="2" key="1">
    <citation type="journal article" date="2020" name="Nature">
        <title>Giant virus diversity and host interactions through global metagenomics.</title>
        <authorList>
            <person name="Schulz F."/>
            <person name="Roux S."/>
            <person name="Paez-Espino D."/>
            <person name="Jungbluth S."/>
            <person name="Walsh D.A."/>
            <person name="Denef V.J."/>
            <person name="McMahon K.D."/>
            <person name="Konstantinidis K.T."/>
            <person name="Eloe-Fadrosh E.A."/>
            <person name="Kyrpides N.C."/>
            <person name="Woyke T."/>
        </authorList>
    </citation>
    <scope>NUCLEOTIDE SEQUENCE</scope>
    <source>
        <strain evidence="2">GVMAG-M-3300013004-44</strain>
    </source>
</reference>
<dbReference type="InterPro" id="IPR043729">
    <property type="entry name" value="DUF5672"/>
</dbReference>
<accession>A0A6C0BGS9</accession>
<evidence type="ECO:0000259" key="1">
    <source>
        <dbReference type="Pfam" id="PF18922"/>
    </source>
</evidence>